<name>A0ABN8ME84_9CNID</name>
<keyword evidence="2" id="KW-0732">Signal</keyword>
<protein>
    <recommendedName>
        <fullName evidence="5">Thioredoxin domain-containing protein</fullName>
    </recommendedName>
</protein>
<feature type="chain" id="PRO_5046179404" description="Thioredoxin domain-containing protein" evidence="2">
    <location>
        <begin position="24"/>
        <end position="454"/>
    </location>
</feature>
<keyword evidence="4" id="KW-1185">Reference proteome</keyword>
<evidence type="ECO:0000313" key="3">
    <source>
        <dbReference type="EMBL" id="CAH3026135.1"/>
    </source>
</evidence>
<dbReference type="PANTHER" id="PTHR45184">
    <property type="entry name" value="DNAJ PROTEIN ERDJ3A"/>
    <property type="match status" value="1"/>
</dbReference>
<accession>A0ABN8ME84</accession>
<evidence type="ECO:0000313" key="4">
    <source>
        <dbReference type="Proteomes" id="UP001159427"/>
    </source>
</evidence>
<feature type="signal peptide" evidence="2">
    <location>
        <begin position="1"/>
        <end position="23"/>
    </location>
</feature>
<dbReference type="Gene3D" id="3.40.30.10">
    <property type="entry name" value="Glutaredoxin"/>
    <property type="match status" value="1"/>
</dbReference>
<sequence>MNFLPSFYKFVLGLLFLAKLVFSKKYGIVEITSQNYQDMVIDGEKDAWIVAVKGAGKISRTEWQDLEVNLRGLFVRVGIIDPEKDGAFMKKKGFLQKDKKYPVARIFPYGGYKIKAAEQQDVNSLKEAEKIALESLPDETMKVKNMDELQLYVRRAYSAKPLKMPVLLVTEKRVTSPLLRAITLRYSKFFTFGVMRKPSQDILRSFHIEKLPTILVMIATESPDKARITFSSVFYDTKLYGGISYLNLTKFFYSVHNKHWGDHPDAKKYKGKVGLKEFYVEDLKEILAKDEQRDDTLDEKREVEVTYENHKRVCADSALGLCLIYFVDAKEKNGVKKAMRLFKDLQKMPSLEGKPLHYLWVNASCHPEYGEIFGISEDNLPALLFAKPKQRLFKTMHGDLTKERVSDVVSEIFLGRENLSPFSRFNEMLPVDCQKTTTSEETDEKRTKAKDKKK</sequence>
<dbReference type="PANTHER" id="PTHR45184:SF1">
    <property type="entry name" value="DNAJ PROTEIN ERDJ3A"/>
    <property type="match status" value="1"/>
</dbReference>
<gene>
    <name evidence="3" type="ORF">PEVE_00028204</name>
</gene>
<proteinExistence type="predicted"/>
<dbReference type="SUPFAM" id="SSF52833">
    <property type="entry name" value="Thioredoxin-like"/>
    <property type="match status" value="1"/>
</dbReference>
<evidence type="ECO:0008006" key="5">
    <source>
        <dbReference type="Google" id="ProtNLM"/>
    </source>
</evidence>
<dbReference type="InterPro" id="IPR052842">
    <property type="entry name" value="ER_Co-chaperone"/>
</dbReference>
<reference evidence="3 4" key="1">
    <citation type="submission" date="2022-05" db="EMBL/GenBank/DDBJ databases">
        <authorList>
            <consortium name="Genoscope - CEA"/>
            <person name="William W."/>
        </authorList>
    </citation>
    <scope>NUCLEOTIDE SEQUENCE [LARGE SCALE GENOMIC DNA]</scope>
</reference>
<feature type="region of interest" description="Disordered" evidence="1">
    <location>
        <begin position="434"/>
        <end position="454"/>
    </location>
</feature>
<evidence type="ECO:0000256" key="2">
    <source>
        <dbReference type="SAM" id="SignalP"/>
    </source>
</evidence>
<dbReference type="EMBL" id="CALNXI010000390">
    <property type="protein sequence ID" value="CAH3026135.1"/>
    <property type="molecule type" value="Genomic_DNA"/>
</dbReference>
<organism evidence="3 4">
    <name type="scientific">Porites evermanni</name>
    <dbReference type="NCBI Taxonomy" id="104178"/>
    <lineage>
        <taxon>Eukaryota</taxon>
        <taxon>Metazoa</taxon>
        <taxon>Cnidaria</taxon>
        <taxon>Anthozoa</taxon>
        <taxon>Hexacorallia</taxon>
        <taxon>Scleractinia</taxon>
        <taxon>Fungiina</taxon>
        <taxon>Poritidae</taxon>
        <taxon>Porites</taxon>
    </lineage>
</organism>
<evidence type="ECO:0000256" key="1">
    <source>
        <dbReference type="SAM" id="MobiDB-lite"/>
    </source>
</evidence>
<comment type="caution">
    <text evidence="3">The sequence shown here is derived from an EMBL/GenBank/DDBJ whole genome shotgun (WGS) entry which is preliminary data.</text>
</comment>
<dbReference type="InterPro" id="IPR036249">
    <property type="entry name" value="Thioredoxin-like_sf"/>
</dbReference>
<dbReference type="Proteomes" id="UP001159427">
    <property type="component" value="Unassembled WGS sequence"/>
</dbReference>